<evidence type="ECO:0000313" key="1">
    <source>
        <dbReference type="EMBL" id="CAE0588276.1"/>
    </source>
</evidence>
<proteinExistence type="predicted"/>
<reference evidence="1" key="1">
    <citation type="submission" date="2021-01" db="EMBL/GenBank/DDBJ databases">
        <authorList>
            <person name="Corre E."/>
            <person name="Pelletier E."/>
            <person name="Niang G."/>
            <person name="Scheremetjew M."/>
            <person name="Finn R."/>
            <person name="Kale V."/>
            <person name="Holt S."/>
            <person name="Cochrane G."/>
            <person name="Meng A."/>
            <person name="Brown T."/>
            <person name="Cohen L."/>
        </authorList>
    </citation>
    <scope>NUCLEOTIDE SEQUENCE</scope>
    <source>
        <strain evidence="1">379</strain>
    </source>
</reference>
<protein>
    <recommendedName>
        <fullName evidence="2">DUF1995 domain-containing protein</fullName>
    </recommendedName>
</protein>
<sequence>MPRVPPPTANFFARLLPPPPPNPADVYQPVLSVSGGLPSSYQDLYDTAVRGVLQSLETEKAVEVDFPPIASINARSDGSAASEQKVHEANARFALQLCGRLADSSVCDGEPVLVGCSSGARAALGGDALSLRDAKQALKICAGDKVVVVVSPVLDEEWDAATALVEPPASAAGLVVVNGQLSNGLLPHAYFYRPMSAFSAVTGGVARLYPGPYECFDASGERVELEVPLARQGARALPDTKGAQMALQERFGGAR</sequence>
<organism evidence="1">
    <name type="scientific">Emiliania huxleyi</name>
    <name type="common">Coccolithophore</name>
    <name type="synonym">Pontosphaera huxleyi</name>
    <dbReference type="NCBI Taxonomy" id="2903"/>
    <lineage>
        <taxon>Eukaryota</taxon>
        <taxon>Haptista</taxon>
        <taxon>Haptophyta</taxon>
        <taxon>Prymnesiophyceae</taxon>
        <taxon>Isochrysidales</taxon>
        <taxon>Noelaerhabdaceae</taxon>
        <taxon>Emiliania</taxon>
    </lineage>
</organism>
<dbReference type="AlphaFoldDB" id="A0A7S3X2C3"/>
<evidence type="ECO:0008006" key="2">
    <source>
        <dbReference type="Google" id="ProtNLM"/>
    </source>
</evidence>
<name>A0A7S3X2C3_EMIHU</name>
<dbReference type="EMBL" id="HBIR01052285">
    <property type="protein sequence ID" value="CAE0588276.1"/>
    <property type="molecule type" value="Transcribed_RNA"/>
</dbReference>
<accession>A0A7S3X2C3</accession>
<gene>
    <name evidence="1" type="ORF">EHUX00137_LOCUS40800</name>
</gene>